<sequence length="95" mass="10789">MWELYEKRLKDFGGSFDKHWLYLGSDGTNAMMNYFAAWVNEATVRYGGKVIDGPSKSAQEMGAIWSKARFSHKLPDTGSRIPGLQSGREVWQDAR</sequence>
<dbReference type="AlphaFoldDB" id="A0A4S8L549"/>
<evidence type="ECO:0000313" key="2">
    <source>
        <dbReference type="EMBL" id="THU83463.1"/>
    </source>
</evidence>
<name>A0A4S8L549_DENBC</name>
<reference evidence="2 3" key="1">
    <citation type="journal article" date="2019" name="Nat. Ecol. Evol.">
        <title>Megaphylogeny resolves global patterns of mushroom evolution.</title>
        <authorList>
            <person name="Varga T."/>
            <person name="Krizsan K."/>
            <person name="Foldi C."/>
            <person name="Dima B."/>
            <person name="Sanchez-Garcia M."/>
            <person name="Sanchez-Ramirez S."/>
            <person name="Szollosi G.J."/>
            <person name="Szarkandi J.G."/>
            <person name="Papp V."/>
            <person name="Albert L."/>
            <person name="Andreopoulos W."/>
            <person name="Angelini C."/>
            <person name="Antonin V."/>
            <person name="Barry K.W."/>
            <person name="Bougher N.L."/>
            <person name="Buchanan P."/>
            <person name="Buyck B."/>
            <person name="Bense V."/>
            <person name="Catcheside P."/>
            <person name="Chovatia M."/>
            <person name="Cooper J."/>
            <person name="Damon W."/>
            <person name="Desjardin D."/>
            <person name="Finy P."/>
            <person name="Geml J."/>
            <person name="Haridas S."/>
            <person name="Hughes K."/>
            <person name="Justo A."/>
            <person name="Karasinski D."/>
            <person name="Kautmanova I."/>
            <person name="Kiss B."/>
            <person name="Kocsube S."/>
            <person name="Kotiranta H."/>
            <person name="LaButti K.M."/>
            <person name="Lechner B.E."/>
            <person name="Liimatainen K."/>
            <person name="Lipzen A."/>
            <person name="Lukacs Z."/>
            <person name="Mihaltcheva S."/>
            <person name="Morgado L.N."/>
            <person name="Niskanen T."/>
            <person name="Noordeloos M.E."/>
            <person name="Ohm R.A."/>
            <person name="Ortiz-Santana B."/>
            <person name="Ovrebo C."/>
            <person name="Racz N."/>
            <person name="Riley R."/>
            <person name="Savchenko A."/>
            <person name="Shiryaev A."/>
            <person name="Soop K."/>
            <person name="Spirin V."/>
            <person name="Szebenyi C."/>
            <person name="Tomsovsky M."/>
            <person name="Tulloss R.E."/>
            <person name="Uehling J."/>
            <person name="Grigoriev I.V."/>
            <person name="Vagvolgyi C."/>
            <person name="Papp T."/>
            <person name="Martin F.M."/>
            <person name="Miettinen O."/>
            <person name="Hibbett D.S."/>
            <person name="Nagy L.G."/>
        </authorList>
    </citation>
    <scope>NUCLEOTIDE SEQUENCE [LARGE SCALE GENOMIC DNA]</scope>
    <source>
        <strain evidence="2 3">CBS 962.96</strain>
    </source>
</reference>
<proteinExistence type="predicted"/>
<protein>
    <submittedName>
        <fullName evidence="2">Uncharacterized protein</fullName>
    </submittedName>
</protein>
<evidence type="ECO:0000313" key="3">
    <source>
        <dbReference type="Proteomes" id="UP000297245"/>
    </source>
</evidence>
<gene>
    <name evidence="2" type="ORF">K435DRAFT_971554</name>
</gene>
<dbReference type="Proteomes" id="UP000297245">
    <property type="component" value="Unassembled WGS sequence"/>
</dbReference>
<dbReference type="EMBL" id="ML179661">
    <property type="protein sequence ID" value="THU83463.1"/>
    <property type="molecule type" value="Genomic_DNA"/>
</dbReference>
<organism evidence="2 3">
    <name type="scientific">Dendrothele bispora (strain CBS 962.96)</name>
    <dbReference type="NCBI Taxonomy" id="1314807"/>
    <lineage>
        <taxon>Eukaryota</taxon>
        <taxon>Fungi</taxon>
        <taxon>Dikarya</taxon>
        <taxon>Basidiomycota</taxon>
        <taxon>Agaricomycotina</taxon>
        <taxon>Agaricomycetes</taxon>
        <taxon>Agaricomycetidae</taxon>
        <taxon>Agaricales</taxon>
        <taxon>Agaricales incertae sedis</taxon>
        <taxon>Dendrothele</taxon>
    </lineage>
</organism>
<dbReference type="OrthoDB" id="66881at2759"/>
<keyword evidence="3" id="KW-1185">Reference proteome</keyword>
<evidence type="ECO:0000256" key="1">
    <source>
        <dbReference type="SAM" id="MobiDB-lite"/>
    </source>
</evidence>
<accession>A0A4S8L549</accession>
<feature type="region of interest" description="Disordered" evidence="1">
    <location>
        <begin position="76"/>
        <end position="95"/>
    </location>
</feature>